<feature type="region of interest" description="Disordered" evidence="1">
    <location>
        <begin position="40"/>
        <end position="59"/>
    </location>
</feature>
<dbReference type="Proteomes" id="UP000439123">
    <property type="component" value="Unassembled WGS sequence"/>
</dbReference>
<evidence type="ECO:0000256" key="1">
    <source>
        <dbReference type="SAM" id="MobiDB-lite"/>
    </source>
</evidence>
<dbReference type="AlphaFoldDB" id="A0A653LCP8"/>
<evidence type="ECO:0000313" key="3">
    <source>
        <dbReference type="Proteomes" id="UP000439123"/>
    </source>
</evidence>
<sequence length="59" mass="6654">MVMTRFRNQSEETENYGITTQSTPDRFAVRELSALATVGVRQGSEAGPDYRGPNRTFRT</sequence>
<organism evidence="2 3">
    <name type="scientific">Aeromonas veronii</name>
    <dbReference type="NCBI Taxonomy" id="654"/>
    <lineage>
        <taxon>Bacteria</taxon>
        <taxon>Pseudomonadati</taxon>
        <taxon>Pseudomonadota</taxon>
        <taxon>Gammaproteobacteria</taxon>
        <taxon>Aeromonadales</taxon>
        <taxon>Aeromonadaceae</taxon>
        <taxon>Aeromonas</taxon>
    </lineage>
</organism>
<proteinExistence type="predicted"/>
<name>A0A653LCP8_AERVE</name>
<dbReference type="EMBL" id="CABWLC010000020">
    <property type="protein sequence ID" value="VXA88588.1"/>
    <property type="molecule type" value="Genomic_DNA"/>
</dbReference>
<gene>
    <name evidence="2" type="ORF">AERO8C_70216</name>
</gene>
<feature type="region of interest" description="Disordered" evidence="1">
    <location>
        <begin position="1"/>
        <end position="22"/>
    </location>
</feature>
<protein>
    <submittedName>
        <fullName evidence="2">Uncharacterized protein</fullName>
    </submittedName>
</protein>
<reference evidence="2 3" key="1">
    <citation type="submission" date="2019-10" db="EMBL/GenBank/DDBJ databases">
        <authorList>
            <person name="Karimi E."/>
        </authorList>
    </citation>
    <scope>NUCLEOTIDE SEQUENCE [LARGE SCALE GENOMIC DNA]</scope>
    <source>
        <strain evidence="2">Aeromonas sp. 8C</strain>
    </source>
</reference>
<accession>A0A653LCP8</accession>
<evidence type="ECO:0000313" key="2">
    <source>
        <dbReference type="EMBL" id="VXA88588.1"/>
    </source>
</evidence>